<dbReference type="EMBL" id="SSNY01000003">
    <property type="protein sequence ID" value="THF58524.1"/>
    <property type="molecule type" value="Genomic_DNA"/>
</dbReference>
<sequence>MDHSLEAMLPLETLRAFDAAARTGSFSAAAERLNLTHGAVSRQIAKLEGWVGLKLFERGARGVSLTIEGNRLHIRVSEAFALISSHSDRWVEPRGSAVVKLTSIPSISGLWLMPRLSVLENGDTRLRIMLDIDIRQSDLADEGFDLSIRCGRGRIAERISLQLFEEHIFPVASPELAAKIGGGEPARLLHYPLINDSDASGWRAWFGQFGMNYHPRPQDRRFEDYNLVLDAASYGLGIALARPPLTERQLAAGRIVPVDERKVLNPVSYWLDRPIGRPRAAAGELAHRLGRMAGVPAERIEAFLAAEE</sequence>
<keyword evidence="2" id="KW-0805">Transcription regulation</keyword>
<dbReference type="PANTHER" id="PTHR30537:SF79">
    <property type="entry name" value="TRANSCRIPTIONAL REGULATOR-RELATED"/>
    <property type="match status" value="1"/>
</dbReference>
<dbReference type="SUPFAM" id="SSF46785">
    <property type="entry name" value="Winged helix' DNA-binding domain"/>
    <property type="match status" value="1"/>
</dbReference>
<dbReference type="Gene3D" id="3.40.190.10">
    <property type="entry name" value="Periplasmic binding protein-like II"/>
    <property type="match status" value="2"/>
</dbReference>
<dbReference type="InterPro" id="IPR036388">
    <property type="entry name" value="WH-like_DNA-bd_sf"/>
</dbReference>
<dbReference type="Gene3D" id="1.10.10.10">
    <property type="entry name" value="Winged helix-like DNA-binding domain superfamily/Winged helix DNA-binding domain"/>
    <property type="match status" value="1"/>
</dbReference>
<protein>
    <submittedName>
        <fullName evidence="6">LysR family transcriptional regulator</fullName>
    </submittedName>
</protein>
<keyword evidence="7" id="KW-1185">Reference proteome</keyword>
<comment type="caution">
    <text evidence="6">The sequence shown here is derived from an EMBL/GenBank/DDBJ whole genome shotgun (WGS) entry which is preliminary data.</text>
</comment>
<dbReference type="Pfam" id="PF00126">
    <property type="entry name" value="HTH_1"/>
    <property type="match status" value="1"/>
</dbReference>
<organism evidence="6 7">
    <name type="scientific">Ollibium composti</name>
    <dbReference type="NCBI Taxonomy" id="2675109"/>
    <lineage>
        <taxon>Bacteria</taxon>
        <taxon>Pseudomonadati</taxon>
        <taxon>Pseudomonadota</taxon>
        <taxon>Alphaproteobacteria</taxon>
        <taxon>Hyphomicrobiales</taxon>
        <taxon>Phyllobacteriaceae</taxon>
        <taxon>Ollibium</taxon>
    </lineage>
</organism>
<evidence type="ECO:0000259" key="5">
    <source>
        <dbReference type="PROSITE" id="PS50931"/>
    </source>
</evidence>
<dbReference type="InterPro" id="IPR005119">
    <property type="entry name" value="LysR_subst-bd"/>
</dbReference>
<dbReference type="InterPro" id="IPR058163">
    <property type="entry name" value="LysR-type_TF_proteobact-type"/>
</dbReference>
<dbReference type="PROSITE" id="PS50931">
    <property type="entry name" value="HTH_LYSR"/>
    <property type="match status" value="1"/>
</dbReference>
<dbReference type="InterPro" id="IPR000847">
    <property type="entry name" value="LysR_HTH_N"/>
</dbReference>
<feature type="domain" description="HTH lysR-type" evidence="5">
    <location>
        <begin position="9"/>
        <end position="66"/>
    </location>
</feature>
<dbReference type="PANTHER" id="PTHR30537">
    <property type="entry name" value="HTH-TYPE TRANSCRIPTIONAL REGULATOR"/>
    <property type="match status" value="1"/>
</dbReference>
<dbReference type="RefSeq" id="WP_136355826.1">
    <property type="nucleotide sequence ID" value="NZ_SSNY01000003.1"/>
</dbReference>
<dbReference type="Pfam" id="PF03466">
    <property type="entry name" value="LysR_substrate"/>
    <property type="match status" value="1"/>
</dbReference>
<dbReference type="PRINTS" id="PR00039">
    <property type="entry name" value="HTHLYSR"/>
</dbReference>
<proteinExistence type="inferred from homology"/>
<evidence type="ECO:0000256" key="4">
    <source>
        <dbReference type="ARBA" id="ARBA00023163"/>
    </source>
</evidence>
<evidence type="ECO:0000313" key="7">
    <source>
        <dbReference type="Proteomes" id="UP000306441"/>
    </source>
</evidence>
<evidence type="ECO:0000313" key="6">
    <source>
        <dbReference type="EMBL" id="THF58524.1"/>
    </source>
</evidence>
<evidence type="ECO:0000256" key="2">
    <source>
        <dbReference type="ARBA" id="ARBA00023015"/>
    </source>
</evidence>
<name>A0ABY2QCE9_9HYPH</name>
<comment type="similarity">
    <text evidence="1">Belongs to the LysR transcriptional regulatory family.</text>
</comment>
<dbReference type="SUPFAM" id="SSF53850">
    <property type="entry name" value="Periplasmic binding protein-like II"/>
    <property type="match status" value="1"/>
</dbReference>
<dbReference type="Proteomes" id="UP000306441">
    <property type="component" value="Unassembled WGS sequence"/>
</dbReference>
<keyword evidence="4" id="KW-0804">Transcription</keyword>
<reference evidence="6 7" key="1">
    <citation type="submission" date="2019-04" db="EMBL/GenBank/DDBJ databases">
        <title>Mesorhizobium composti sp. nov., isolated from compost.</title>
        <authorList>
            <person name="Lin S.-Y."/>
            <person name="Hameed A."/>
            <person name="Hsieh Y.-T."/>
            <person name="Young C.-C."/>
        </authorList>
    </citation>
    <scope>NUCLEOTIDE SEQUENCE [LARGE SCALE GENOMIC DNA]</scope>
    <source>
        <strain evidence="6 7">CC-YTH430</strain>
    </source>
</reference>
<dbReference type="InterPro" id="IPR036390">
    <property type="entry name" value="WH_DNA-bd_sf"/>
</dbReference>
<gene>
    <name evidence="6" type="ORF">E6C48_07985</name>
</gene>
<accession>A0ABY2QCE9</accession>
<evidence type="ECO:0000256" key="1">
    <source>
        <dbReference type="ARBA" id="ARBA00009437"/>
    </source>
</evidence>
<evidence type="ECO:0000256" key="3">
    <source>
        <dbReference type="ARBA" id="ARBA00023125"/>
    </source>
</evidence>
<keyword evidence="3" id="KW-0238">DNA-binding</keyword>